<dbReference type="Pfam" id="PF08447">
    <property type="entry name" value="PAS_3"/>
    <property type="match status" value="2"/>
</dbReference>
<sequence>MFDSKLKKELAAERERALKSEALDHAMHDHLPMIEFTTDGYILDASPLFLHSVGYSLNEIVQQHHAMFCMKEDTDSPSYREFWRDLANGHSQHGTFHRVGKQGKEIWLEATYFPVSQGGKIIKIIKIASDVTVQHDLLMTQKAIFEALDRSLAVIEFEPTGVVISANRNFLDTMGYRLDEIKGHQHRMFCDELFYREHPDFWQELAQGTFKSGRFQRFDKKGHEVWLEATYNAVRGSHGKVIKVIKFASNITPQISKDQAVQHVAKVANETSVTTKSSAIKGEDMLTTVVSTSDNIVRQMEHASTLMSKLHAQSQNITAIVSTISSIADQTNLLALNAAIEAARAGEQGRGFAVVADEVRQLAARTSLSTNEIANVVSQNQQLTRQVSEQIQSAADGAIHGQKQIDDVAKVMEEIRHGAEEVSTIISEL</sequence>
<dbReference type="PANTHER" id="PTHR24422:SF10">
    <property type="entry name" value="CHEMOTAXIS PROTEIN METHYLTRANSFERASE 2"/>
    <property type="match status" value="1"/>
</dbReference>
<accession>A0AAW9F563</accession>
<dbReference type="InterPro" id="IPR050903">
    <property type="entry name" value="Bact_Chemotaxis_MeTrfase"/>
</dbReference>
<dbReference type="InterPro" id="IPR004090">
    <property type="entry name" value="Chemotax_Me-accpt_rcpt"/>
</dbReference>
<dbReference type="InterPro" id="IPR000014">
    <property type="entry name" value="PAS"/>
</dbReference>
<feature type="domain" description="PAC" evidence="4">
    <location>
        <begin position="211"/>
        <end position="263"/>
    </location>
</feature>
<dbReference type="CDD" id="cd11386">
    <property type="entry name" value="MCP_signal"/>
    <property type="match status" value="1"/>
</dbReference>
<evidence type="ECO:0000313" key="5">
    <source>
        <dbReference type="EMBL" id="MDX7723357.1"/>
    </source>
</evidence>
<dbReference type="GO" id="GO:0007165">
    <property type="term" value="P:signal transduction"/>
    <property type="evidence" value="ECO:0007669"/>
    <property type="project" value="UniProtKB-KW"/>
</dbReference>
<dbReference type="NCBIfam" id="TIGR00229">
    <property type="entry name" value="sensory_box"/>
    <property type="match status" value="2"/>
</dbReference>
<dbReference type="SMART" id="SM00086">
    <property type="entry name" value="PAC"/>
    <property type="match status" value="2"/>
</dbReference>
<evidence type="ECO:0000256" key="2">
    <source>
        <dbReference type="PROSITE-ProRule" id="PRU00284"/>
    </source>
</evidence>
<dbReference type="CDD" id="cd00130">
    <property type="entry name" value="PAS"/>
    <property type="match status" value="2"/>
</dbReference>
<dbReference type="AlphaFoldDB" id="A0AAW9F563"/>
<dbReference type="SUPFAM" id="SSF58104">
    <property type="entry name" value="Methyl-accepting chemotaxis protein (MCP) signaling domain"/>
    <property type="match status" value="1"/>
</dbReference>
<dbReference type="GO" id="GO:0016020">
    <property type="term" value="C:membrane"/>
    <property type="evidence" value="ECO:0007669"/>
    <property type="project" value="InterPro"/>
</dbReference>
<dbReference type="PANTHER" id="PTHR24422">
    <property type="entry name" value="CHEMOTAXIS PROTEIN METHYLTRANSFERASE"/>
    <property type="match status" value="1"/>
</dbReference>
<comment type="caution">
    <text evidence="5">The sequence shown here is derived from an EMBL/GenBank/DDBJ whole genome shotgun (WGS) entry which is preliminary data.</text>
</comment>
<dbReference type="Gene3D" id="1.10.287.950">
    <property type="entry name" value="Methyl-accepting chemotaxis protein"/>
    <property type="match status" value="1"/>
</dbReference>
<dbReference type="PROSITE" id="PS50113">
    <property type="entry name" value="PAC"/>
    <property type="match status" value="1"/>
</dbReference>
<evidence type="ECO:0000259" key="3">
    <source>
        <dbReference type="PROSITE" id="PS50111"/>
    </source>
</evidence>
<dbReference type="InterPro" id="IPR001610">
    <property type="entry name" value="PAC"/>
</dbReference>
<dbReference type="InterPro" id="IPR013655">
    <property type="entry name" value="PAS_fold_3"/>
</dbReference>
<feature type="domain" description="Methyl-accepting transducer" evidence="3">
    <location>
        <begin position="265"/>
        <end position="429"/>
    </location>
</feature>
<dbReference type="RefSeq" id="WP_161469689.1">
    <property type="nucleotide sequence ID" value="NZ_CAWPSQ010000013.1"/>
</dbReference>
<protein>
    <submittedName>
        <fullName evidence="5">Methyl-accepting chemotaxis protein</fullName>
    </submittedName>
</protein>
<dbReference type="PRINTS" id="PR00260">
    <property type="entry name" value="CHEMTRNSDUCR"/>
</dbReference>
<dbReference type="Proteomes" id="UP001277183">
    <property type="component" value="Unassembled WGS sequence"/>
</dbReference>
<keyword evidence="1 2" id="KW-0807">Transducer</keyword>
<evidence type="ECO:0000313" key="6">
    <source>
        <dbReference type="Proteomes" id="UP001277183"/>
    </source>
</evidence>
<proteinExistence type="predicted"/>
<dbReference type="InterPro" id="IPR000700">
    <property type="entry name" value="PAS-assoc_C"/>
</dbReference>
<gene>
    <name evidence="5" type="ORF">SJS77_23540</name>
</gene>
<name>A0AAW9F563_AERCA</name>
<organism evidence="5 6">
    <name type="scientific">Aeromonas caviae</name>
    <name type="common">Aeromonas punctata</name>
    <dbReference type="NCBI Taxonomy" id="648"/>
    <lineage>
        <taxon>Bacteria</taxon>
        <taxon>Pseudomonadati</taxon>
        <taxon>Pseudomonadota</taxon>
        <taxon>Gammaproteobacteria</taxon>
        <taxon>Aeromonadales</taxon>
        <taxon>Aeromonadaceae</taxon>
        <taxon>Aeromonas</taxon>
    </lineage>
</organism>
<dbReference type="GO" id="GO:0004888">
    <property type="term" value="F:transmembrane signaling receptor activity"/>
    <property type="evidence" value="ECO:0007669"/>
    <property type="project" value="InterPro"/>
</dbReference>
<dbReference type="SMART" id="SM00091">
    <property type="entry name" value="PAS"/>
    <property type="match status" value="2"/>
</dbReference>
<dbReference type="GO" id="GO:0006935">
    <property type="term" value="P:chemotaxis"/>
    <property type="evidence" value="ECO:0007669"/>
    <property type="project" value="InterPro"/>
</dbReference>
<reference evidence="5" key="1">
    <citation type="submission" date="2023-11" db="EMBL/GenBank/DDBJ databases">
        <title>WGS of Aeromonas in Northern Israel.</title>
        <authorList>
            <person name="Hershko Y."/>
        </authorList>
    </citation>
    <scope>NUCLEOTIDE SEQUENCE</scope>
    <source>
        <strain evidence="5">77416</strain>
    </source>
</reference>
<evidence type="ECO:0000256" key="1">
    <source>
        <dbReference type="ARBA" id="ARBA00023224"/>
    </source>
</evidence>
<dbReference type="InterPro" id="IPR035965">
    <property type="entry name" value="PAS-like_dom_sf"/>
</dbReference>
<dbReference type="EMBL" id="JAWZVU010000260">
    <property type="protein sequence ID" value="MDX7723357.1"/>
    <property type="molecule type" value="Genomic_DNA"/>
</dbReference>
<dbReference type="PROSITE" id="PS50111">
    <property type="entry name" value="CHEMOTAXIS_TRANSDUC_2"/>
    <property type="match status" value="1"/>
</dbReference>
<evidence type="ECO:0000259" key="4">
    <source>
        <dbReference type="PROSITE" id="PS50113"/>
    </source>
</evidence>
<dbReference type="Gene3D" id="3.30.450.20">
    <property type="entry name" value="PAS domain"/>
    <property type="match status" value="2"/>
</dbReference>
<dbReference type="InterPro" id="IPR004089">
    <property type="entry name" value="MCPsignal_dom"/>
</dbReference>
<dbReference type="Pfam" id="PF00015">
    <property type="entry name" value="MCPsignal"/>
    <property type="match status" value="1"/>
</dbReference>
<dbReference type="SMART" id="SM00283">
    <property type="entry name" value="MA"/>
    <property type="match status" value="1"/>
</dbReference>
<dbReference type="SUPFAM" id="SSF55785">
    <property type="entry name" value="PYP-like sensor domain (PAS domain)"/>
    <property type="match status" value="2"/>
</dbReference>